<name>A0ABU7IB77_9SPHI</name>
<dbReference type="Proteomes" id="UP001336835">
    <property type="component" value="Unassembled WGS sequence"/>
</dbReference>
<gene>
    <name evidence="1" type="ORF">VRU48_14945</name>
</gene>
<reference evidence="1 2" key="1">
    <citation type="submission" date="2024-01" db="EMBL/GenBank/DDBJ databases">
        <title>Pedobacter sp. nov., isolated from fresh soil.</title>
        <authorList>
            <person name="Le N.T.T."/>
        </authorList>
    </citation>
    <scope>NUCLEOTIDE SEQUENCE [LARGE SCALE GENOMIC DNA]</scope>
    <source>
        <strain evidence="1 2">KR3-3</strain>
    </source>
</reference>
<accession>A0ABU7IB77</accession>
<evidence type="ECO:0008006" key="3">
    <source>
        <dbReference type="Google" id="ProtNLM"/>
    </source>
</evidence>
<dbReference type="EMBL" id="JAZDQT010000002">
    <property type="protein sequence ID" value="MEE1946419.1"/>
    <property type="molecule type" value="Genomic_DNA"/>
</dbReference>
<organism evidence="1 2">
    <name type="scientific">Pedobacter albus</name>
    <dbReference type="NCBI Taxonomy" id="3113905"/>
    <lineage>
        <taxon>Bacteria</taxon>
        <taxon>Pseudomonadati</taxon>
        <taxon>Bacteroidota</taxon>
        <taxon>Sphingobacteriia</taxon>
        <taxon>Sphingobacteriales</taxon>
        <taxon>Sphingobacteriaceae</taxon>
        <taxon>Pedobacter</taxon>
    </lineage>
</organism>
<protein>
    <recommendedName>
        <fullName evidence="3">6-bladed beta-propeller protein</fullName>
    </recommendedName>
</protein>
<proteinExistence type="predicted"/>
<evidence type="ECO:0000313" key="2">
    <source>
        <dbReference type="Proteomes" id="UP001336835"/>
    </source>
</evidence>
<comment type="caution">
    <text evidence="1">The sequence shown here is derived from an EMBL/GenBank/DDBJ whole genome shotgun (WGS) entry which is preliminary data.</text>
</comment>
<dbReference type="RefSeq" id="WP_330108719.1">
    <property type="nucleotide sequence ID" value="NZ_JAZDQT010000002.1"/>
</dbReference>
<keyword evidence="2" id="KW-1185">Reference proteome</keyword>
<evidence type="ECO:0000313" key="1">
    <source>
        <dbReference type="EMBL" id="MEE1946419.1"/>
    </source>
</evidence>
<sequence>MKQLFNVVICLIVSNVIASAQYKLVKPIFYAPFKVDFKERFYDKIFIQGMDDYLYVYLKEGGAQTGDTAIIFSMKKIDLRTDKIIDSLQFTPLSKNMFLKDIIPGSDYAIFVDYGQLFFTRRNNVQSFSKKGADFNAGVKLNDSLVLLYTLYNHHPADGGTGLFLNIFNVKKLRFEETVVHEFPGVILGNLSTNLVSADEHFIYAFAGLSGRVFKYDFKLNKVSESTVRFLSDKEKSKNTNYETKIDSIIRHDRAELEHYANENKNSEYVSEVYSKDFIAQKIAEIRSDFSFIEKVFKWKNEEVILSVSRPGYEMDYRDLYRYNLKTNRTYLIYKKFQTGRKKNLKIPEDYFVVDIINDKIIAPYFYKKQIYAIAYNDEKLFKSGAIDSLDLRLFNDVISRGYQLRILKYKL</sequence>